<dbReference type="EMBL" id="CM056819">
    <property type="protein sequence ID" value="KAJ8624393.1"/>
    <property type="molecule type" value="Genomic_DNA"/>
</dbReference>
<accession>A0ACC2KTF9</accession>
<sequence>MQFQNFISQAKTLPTLVDLPFPSPKPSGRHHNPPRCRGVLHFFTSCSLVLLISSQMSSTGEHFTPNPSDSMTVIQPQPESVQPQTSQPSATAQSALPPMAASSTVFTEVSQVDIKCEVEVGDGC</sequence>
<comment type="caution">
    <text evidence="1">The sequence shown here is derived from an EMBL/GenBank/DDBJ whole genome shotgun (WGS) entry which is preliminary data.</text>
</comment>
<gene>
    <name evidence="1" type="ORF">MRB53_032923</name>
</gene>
<keyword evidence="2" id="KW-1185">Reference proteome</keyword>
<dbReference type="Proteomes" id="UP001234297">
    <property type="component" value="Chromosome 11"/>
</dbReference>
<protein>
    <submittedName>
        <fullName evidence="1">Uncharacterized protein</fullName>
    </submittedName>
</protein>
<proteinExistence type="predicted"/>
<reference evidence="1 2" key="1">
    <citation type="journal article" date="2022" name="Hortic Res">
        <title>A haplotype resolved chromosomal level avocado genome allows analysis of novel avocado genes.</title>
        <authorList>
            <person name="Nath O."/>
            <person name="Fletcher S.J."/>
            <person name="Hayward A."/>
            <person name="Shaw L.M."/>
            <person name="Masouleh A.K."/>
            <person name="Furtado A."/>
            <person name="Henry R.J."/>
            <person name="Mitter N."/>
        </authorList>
    </citation>
    <scope>NUCLEOTIDE SEQUENCE [LARGE SCALE GENOMIC DNA]</scope>
    <source>
        <strain evidence="2">cv. Hass</strain>
    </source>
</reference>
<evidence type="ECO:0000313" key="2">
    <source>
        <dbReference type="Proteomes" id="UP001234297"/>
    </source>
</evidence>
<organism evidence="1 2">
    <name type="scientific">Persea americana</name>
    <name type="common">Avocado</name>
    <dbReference type="NCBI Taxonomy" id="3435"/>
    <lineage>
        <taxon>Eukaryota</taxon>
        <taxon>Viridiplantae</taxon>
        <taxon>Streptophyta</taxon>
        <taxon>Embryophyta</taxon>
        <taxon>Tracheophyta</taxon>
        <taxon>Spermatophyta</taxon>
        <taxon>Magnoliopsida</taxon>
        <taxon>Magnoliidae</taxon>
        <taxon>Laurales</taxon>
        <taxon>Lauraceae</taxon>
        <taxon>Persea</taxon>
    </lineage>
</organism>
<evidence type="ECO:0000313" key="1">
    <source>
        <dbReference type="EMBL" id="KAJ8624393.1"/>
    </source>
</evidence>
<name>A0ACC2KTF9_PERAE</name>